<keyword evidence="2" id="KW-0378">Hydrolase</keyword>
<protein>
    <submittedName>
        <fullName evidence="2">Metal-dependent hydrolase, endonuclease/exonuclease/phosphatase family</fullName>
    </submittedName>
</protein>
<dbReference type="EMBL" id="FNAP01000007">
    <property type="protein sequence ID" value="SDE48120.1"/>
    <property type="molecule type" value="Genomic_DNA"/>
</dbReference>
<evidence type="ECO:0000313" key="3">
    <source>
        <dbReference type="Proteomes" id="UP000199412"/>
    </source>
</evidence>
<dbReference type="Proteomes" id="UP000199412">
    <property type="component" value="Unassembled WGS sequence"/>
</dbReference>
<proteinExistence type="predicted"/>
<evidence type="ECO:0000313" key="2">
    <source>
        <dbReference type="EMBL" id="SDE48120.1"/>
    </source>
</evidence>
<feature type="domain" description="Endonuclease/exonuclease/phosphatase" evidence="1">
    <location>
        <begin position="23"/>
        <end position="261"/>
    </location>
</feature>
<keyword evidence="3" id="KW-1185">Reference proteome</keyword>
<keyword evidence="2" id="KW-0269">Exonuclease</keyword>
<dbReference type="InterPro" id="IPR036691">
    <property type="entry name" value="Endo/exonu/phosph_ase_sf"/>
</dbReference>
<dbReference type="Gene3D" id="3.60.10.10">
    <property type="entry name" value="Endonuclease/exonuclease/phosphatase"/>
    <property type="match status" value="1"/>
</dbReference>
<dbReference type="SUPFAM" id="SSF56219">
    <property type="entry name" value="DNase I-like"/>
    <property type="match status" value="1"/>
</dbReference>
<organism evidence="2 3">
    <name type="scientific">Rhodospira trueperi</name>
    <dbReference type="NCBI Taxonomy" id="69960"/>
    <lineage>
        <taxon>Bacteria</taxon>
        <taxon>Pseudomonadati</taxon>
        <taxon>Pseudomonadota</taxon>
        <taxon>Alphaproteobacteria</taxon>
        <taxon>Rhodospirillales</taxon>
        <taxon>Rhodospirillaceae</taxon>
        <taxon>Rhodospira</taxon>
    </lineage>
</organism>
<dbReference type="AlphaFoldDB" id="A0A1G7DAU3"/>
<dbReference type="GO" id="GO:0004519">
    <property type="term" value="F:endonuclease activity"/>
    <property type="evidence" value="ECO:0007669"/>
    <property type="project" value="UniProtKB-KW"/>
</dbReference>
<dbReference type="STRING" id="69960.SAMN05421720_10786"/>
<dbReference type="PANTHER" id="PTHR14859">
    <property type="entry name" value="CALCOFLUOR WHITE HYPERSENSITIVE PROTEIN PRECURSOR"/>
    <property type="match status" value="1"/>
</dbReference>
<reference evidence="2 3" key="1">
    <citation type="submission" date="2016-10" db="EMBL/GenBank/DDBJ databases">
        <authorList>
            <person name="de Groot N.N."/>
        </authorList>
    </citation>
    <scope>NUCLEOTIDE SEQUENCE [LARGE SCALE GENOMIC DNA]</scope>
    <source>
        <strain evidence="2 3">ATCC 700224</strain>
    </source>
</reference>
<keyword evidence="2" id="KW-0255">Endonuclease</keyword>
<name>A0A1G7DAU3_9PROT</name>
<keyword evidence="2" id="KW-0540">Nuclease</keyword>
<dbReference type="GO" id="GO:0006506">
    <property type="term" value="P:GPI anchor biosynthetic process"/>
    <property type="evidence" value="ECO:0007669"/>
    <property type="project" value="TreeGrafter"/>
</dbReference>
<dbReference type="OrthoDB" id="9813425at2"/>
<dbReference type="GO" id="GO:0004527">
    <property type="term" value="F:exonuclease activity"/>
    <property type="evidence" value="ECO:0007669"/>
    <property type="project" value="UniProtKB-KW"/>
</dbReference>
<accession>A0A1G7DAU3</accession>
<evidence type="ECO:0000259" key="1">
    <source>
        <dbReference type="Pfam" id="PF03372"/>
    </source>
</evidence>
<dbReference type="Pfam" id="PF03372">
    <property type="entry name" value="Exo_endo_phos"/>
    <property type="match status" value="1"/>
</dbReference>
<sequence>MSGGGGRTVMPTLSSSPDTLTIATYNVHTCVGLDRRRDVGRVARVLRGLDADIIGLQEVLGPGGADLEDLTVLPVLPDSDPSEVDQLATFADALGCEARAGANLMRAGRRYGNALLSRHPIVAARRFSLARDGREPRGAIDALIQAPRGCLRVVVTHFGLSGPERAWQAERLASLLGTPWEVEIKAAPRATVVLGDFNDMWPPSPTYRPLIDRLGGRPPWRRTWPAPLPLLPLDKVWPGPGARLVSARAWRGWPARVASDHLPLIARLAMDSGGAGNHDPAVG</sequence>
<dbReference type="PANTHER" id="PTHR14859:SF1">
    <property type="entry name" value="PGAP2-INTERACTING PROTEIN"/>
    <property type="match status" value="1"/>
</dbReference>
<dbReference type="GO" id="GO:0016020">
    <property type="term" value="C:membrane"/>
    <property type="evidence" value="ECO:0007669"/>
    <property type="project" value="GOC"/>
</dbReference>
<dbReference type="InterPro" id="IPR005135">
    <property type="entry name" value="Endo/exonuclease/phosphatase"/>
</dbReference>
<dbReference type="InterPro" id="IPR051916">
    <property type="entry name" value="GPI-anchor_lipid_remodeler"/>
</dbReference>
<gene>
    <name evidence="2" type="ORF">SAMN05421720_10786</name>
</gene>